<name>A0A7R9PSS3_9ACAR</name>
<feature type="domain" description="Glutamyl/glutaminyl-tRNA synthetase class Ib anti-codon binding" evidence="2">
    <location>
        <begin position="14"/>
        <end position="75"/>
    </location>
</feature>
<dbReference type="GO" id="GO:0017102">
    <property type="term" value="C:methionyl glutamyl tRNA synthetase complex"/>
    <property type="evidence" value="ECO:0007669"/>
    <property type="project" value="TreeGrafter"/>
</dbReference>
<reference evidence="4" key="1">
    <citation type="submission" date="2020-11" db="EMBL/GenBank/DDBJ databases">
        <authorList>
            <person name="Tran Van P."/>
        </authorList>
    </citation>
    <scope>NUCLEOTIDE SEQUENCE</scope>
</reference>
<dbReference type="Gene3D" id="2.40.240.100">
    <property type="match status" value="1"/>
</dbReference>
<dbReference type="Proteomes" id="UP000759131">
    <property type="component" value="Unassembled WGS sequence"/>
</dbReference>
<dbReference type="Pfam" id="PF03950">
    <property type="entry name" value="tRNA-synt_1c_C"/>
    <property type="match status" value="1"/>
</dbReference>
<dbReference type="OrthoDB" id="10250478at2759"/>
<protein>
    <submittedName>
        <fullName evidence="4">Uncharacterized protein</fullName>
    </submittedName>
</protein>
<dbReference type="Pfam" id="PF20974">
    <property type="entry name" value="tRNA-synt_1c_C2"/>
    <property type="match status" value="1"/>
</dbReference>
<dbReference type="InterPro" id="IPR049437">
    <property type="entry name" value="tRNA-synt_1c_C2"/>
</dbReference>
<sequence length="176" mass="20597">MQDRCMLIGESIRNIPLHKKNLDLGTKEIFLSNLVLISQEDAQILEVNEEFTLMNWGNAIVKEKIEEKGIVKTMKFLLNLNGDYKTTKNKITWISKKGSSFVKFYEYGNLQNESASEDLVEKFNKESKKEEWWIAEGAISKTKVNDFVQIERIGFFRCDKSMEFNLIPFTKQKRKI</sequence>
<evidence type="ECO:0000313" key="4">
    <source>
        <dbReference type="EMBL" id="CAD7619510.1"/>
    </source>
</evidence>
<dbReference type="EMBL" id="OC854577">
    <property type="protein sequence ID" value="CAD7619510.1"/>
    <property type="molecule type" value="Genomic_DNA"/>
</dbReference>
<dbReference type="PANTHER" id="PTHR43097:SF5">
    <property type="entry name" value="GLUTAMATE--TRNA LIGASE"/>
    <property type="match status" value="1"/>
</dbReference>
<dbReference type="GO" id="GO:0005524">
    <property type="term" value="F:ATP binding"/>
    <property type="evidence" value="ECO:0007669"/>
    <property type="project" value="InterPro"/>
</dbReference>
<keyword evidence="1" id="KW-0648">Protein biosynthesis</keyword>
<dbReference type="InterPro" id="IPR050132">
    <property type="entry name" value="Gln/Glu-tRNA_Ligase"/>
</dbReference>
<dbReference type="SUPFAM" id="SSF50715">
    <property type="entry name" value="Ribosomal protein L25-like"/>
    <property type="match status" value="1"/>
</dbReference>
<dbReference type="InterPro" id="IPR020059">
    <property type="entry name" value="Glu/Gln-tRNA-synth_Ib_codon-bd"/>
</dbReference>
<keyword evidence="5" id="KW-1185">Reference proteome</keyword>
<organism evidence="4">
    <name type="scientific">Medioppia subpectinata</name>
    <dbReference type="NCBI Taxonomy" id="1979941"/>
    <lineage>
        <taxon>Eukaryota</taxon>
        <taxon>Metazoa</taxon>
        <taxon>Ecdysozoa</taxon>
        <taxon>Arthropoda</taxon>
        <taxon>Chelicerata</taxon>
        <taxon>Arachnida</taxon>
        <taxon>Acari</taxon>
        <taxon>Acariformes</taxon>
        <taxon>Sarcoptiformes</taxon>
        <taxon>Oribatida</taxon>
        <taxon>Brachypylina</taxon>
        <taxon>Oppioidea</taxon>
        <taxon>Oppiidae</taxon>
        <taxon>Medioppia</taxon>
    </lineage>
</organism>
<evidence type="ECO:0000259" key="3">
    <source>
        <dbReference type="Pfam" id="PF20974"/>
    </source>
</evidence>
<dbReference type="InterPro" id="IPR011035">
    <property type="entry name" value="Ribosomal_bL25/Gln-tRNA_synth"/>
</dbReference>
<dbReference type="AlphaFoldDB" id="A0A7R9PSS3"/>
<proteinExistence type="predicted"/>
<gene>
    <name evidence="4" type="ORF">OSB1V03_LOCUS11</name>
</gene>
<dbReference type="PANTHER" id="PTHR43097">
    <property type="entry name" value="GLUTAMINE-TRNA LIGASE"/>
    <property type="match status" value="1"/>
</dbReference>
<dbReference type="GO" id="GO:0005829">
    <property type="term" value="C:cytosol"/>
    <property type="evidence" value="ECO:0007669"/>
    <property type="project" value="TreeGrafter"/>
</dbReference>
<dbReference type="GO" id="GO:0004818">
    <property type="term" value="F:glutamate-tRNA ligase activity"/>
    <property type="evidence" value="ECO:0007669"/>
    <property type="project" value="TreeGrafter"/>
</dbReference>
<evidence type="ECO:0000259" key="2">
    <source>
        <dbReference type="Pfam" id="PF03950"/>
    </source>
</evidence>
<evidence type="ECO:0000256" key="1">
    <source>
        <dbReference type="ARBA" id="ARBA00022917"/>
    </source>
</evidence>
<evidence type="ECO:0000313" key="5">
    <source>
        <dbReference type="Proteomes" id="UP000759131"/>
    </source>
</evidence>
<dbReference type="GO" id="GO:0006424">
    <property type="term" value="P:glutamyl-tRNA aminoacylation"/>
    <property type="evidence" value="ECO:0007669"/>
    <property type="project" value="TreeGrafter"/>
</dbReference>
<dbReference type="EMBL" id="CAJPIZ010000002">
    <property type="protein sequence ID" value="CAG2099940.1"/>
    <property type="molecule type" value="Genomic_DNA"/>
</dbReference>
<accession>A0A7R9PSS3</accession>
<feature type="domain" description="tRNA synthetases class I (E and Q) anti-codon binding" evidence="3">
    <location>
        <begin position="90"/>
        <end position="159"/>
    </location>
</feature>